<proteinExistence type="predicted"/>
<dbReference type="RefSeq" id="WP_214350885.1">
    <property type="nucleotide sequence ID" value="NZ_JAHBOH010000001.1"/>
</dbReference>
<evidence type="ECO:0000313" key="2">
    <source>
        <dbReference type="EMBL" id="MBT0995042.1"/>
    </source>
</evidence>
<dbReference type="CDD" id="cd02440">
    <property type="entry name" value="AdoMet_MTases"/>
    <property type="match status" value="1"/>
</dbReference>
<dbReference type="EMBL" id="JAHBOH010000001">
    <property type="protein sequence ID" value="MBT0995042.1"/>
    <property type="molecule type" value="Genomic_DNA"/>
</dbReference>
<dbReference type="PANTHER" id="PTHR43591">
    <property type="entry name" value="METHYLTRANSFERASE"/>
    <property type="match status" value="1"/>
</dbReference>
<dbReference type="PANTHER" id="PTHR43591:SF24">
    <property type="entry name" value="2-METHOXY-6-POLYPRENYL-1,4-BENZOQUINOL METHYLASE, MITOCHONDRIAL"/>
    <property type="match status" value="1"/>
</dbReference>
<evidence type="ECO:0000313" key="3">
    <source>
        <dbReference type="Proteomes" id="UP000722125"/>
    </source>
</evidence>
<keyword evidence="2" id="KW-0808">Transferase</keyword>
<accession>A0ABS5U0V7</accession>
<dbReference type="GO" id="GO:0032259">
    <property type="term" value="P:methylation"/>
    <property type="evidence" value="ECO:0007669"/>
    <property type="project" value="UniProtKB-KW"/>
</dbReference>
<dbReference type="InterPro" id="IPR029063">
    <property type="entry name" value="SAM-dependent_MTases_sf"/>
</dbReference>
<dbReference type="SUPFAM" id="SSF53335">
    <property type="entry name" value="S-adenosyl-L-methionine-dependent methyltransferases"/>
    <property type="match status" value="1"/>
</dbReference>
<sequence length="277" mass="29700">MHDEPDEPLAEVAFRDAGDDGSAGRRWWDANAADYLDEHGEFLGDADFVWCPEGLRERDAHLLGDLTGARVLEVGAGAAQCSRWLARQGVEVVASDVSASMLGSASRLDRRAGVRVPAVVADARALPFPDASFDVVFTAFGAIPFVPDAHRVHAEAARVLRPGGRWVCAVTHPVRWAFPDDPTGLTAVRSYFDRSPYVELGASGRVLYAEYHRTVGDHVADLVAAGLVVESIVEPPWPAGHERTWGGWGPVRGALLPGTAIFVARRPDTASPAAPPL</sequence>
<protein>
    <submittedName>
        <fullName evidence="2">Methyltransferase domain-containing protein</fullName>
    </submittedName>
</protein>
<feature type="domain" description="Methyltransferase type 11" evidence="1">
    <location>
        <begin position="72"/>
        <end position="167"/>
    </location>
</feature>
<gene>
    <name evidence="2" type="ORF">KIN34_12200</name>
</gene>
<comment type="caution">
    <text evidence="2">The sequence shown here is derived from an EMBL/GenBank/DDBJ whole genome shotgun (WGS) entry which is preliminary data.</text>
</comment>
<reference evidence="2 3" key="1">
    <citation type="submission" date="2021-05" db="EMBL/GenBank/DDBJ databases">
        <title>Description of Cellulomonas sp. DKR-3 sp. nov.</title>
        <authorList>
            <person name="Dahal R.H."/>
            <person name="Chaudhary D.K."/>
        </authorList>
    </citation>
    <scope>NUCLEOTIDE SEQUENCE [LARGE SCALE GENOMIC DNA]</scope>
    <source>
        <strain evidence="2 3">DKR-3</strain>
    </source>
</reference>
<keyword evidence="2" id="KW-0489">Methyltransferase</keyword>
<dbReference type="GO" id="GO:0008168">
    <property type="term" value="F:methyltransferase activity"/>
    <property type="evidence" value="ECO:0007669"/>
    <property type="project" value="UniProtKB-KW"/>
</dbReference>
<name>A0ABS5U0V7_9CELL</name>
<dbReference type="Gene3D" id="3.40.50.150">
    <property type="entry name" value="Vaccinia Virus protein VP39"/>
    <property type="match status" value="1"/>
</dbReference>
<dbReference type="Pfam" id="PF08241">
    <property type="entry name" value="Methyltransf_11"/>
    <property type="match status" value="1"/>
</dbReference>
<dbReference type="InterPro" id="IPR013216">
    <property type="entry name" value="Methyltransf_11"/>
</dbReference>
<organism evidence="2 3">
    <name type="scientific">Cellulomonas fulva</name>
    <dbReference type="NCBI Taxonomy" id="2835530"/>
    <lineage>
        <taxon>Bacteria</taxon>
        <taxon>Bacillati</taxon>
        <taxon>Actinomycetota</taxon>
        <taxon>Actinomycetes</taxon>
        <taxon>Micrococcales</taxon>
        <taxon>Cellulomonadaceae</taxon>
        <taxon>Cellulomonas</taxon>
    </lineage>
</organism>
<keyword evidence="3" id="KW-1185">Reference proteome</keyword>
<evidence type="ECO:0000259" key="1">
    <source>
        <dbReference type="Pfam" id="PF08241"/>
    </source>
</evidence>
<dbReference type="Proteomes" id="UP000722125">
    <property type="component" value="Unassembled WGS sequence"/>
</dbReference>